<keyword evidence="2 4" id="KW-0813">Transport</keyword>
<feature type="signal peptide" evidence="5">
    <location>
        <begin position="1"/>
        <end position="25"/>
    </location>
</feature>
<keyword evidence="3 5" id="KW-0732">Signal</keyword>
<dbReference type="InterPro" id="IPR006128">
    <property type="entry name" value="Lipoprotein_PsaA-like"/>
</dbReference>
<dbReference type="PRINTS" id="PR00691">
    <property type="entry name" value="ADHESINB"/>
</dbReference>
<dbReference type="Proteomes" id="UP000198228">
    <property type="component" value="Chromosome I"/>
</dbReference>
<feature type="chain" id="PRO_5038638999" evidence="5">
    <location>
        <begin position="26"/>
        <end position="314"/>
    </location>
</feature>
<dbReference type="PRINTS" id="PR00690">
    <property type="entry name" value="ADHESNFAMILY"/>
</dbReference>
<protein>
    <submittedName>
        <fullName evidence="6">Zinc transport system substrate-binding protein</fullName>
    </submittedName>
</protein>
<dbReference type="GO" id="GO:0046872">
    <property type="term" value="F:metal ion binding"/>
    <property type="evidence" value="ECO:0007669"/>
    <property type="project" value="InterPro"/>
</dbReference>
<dbReference type="Pfam" id="PF01297">
    <property type="entry name" value="ZnuA"/>
    <property type="match status" value="1"/>
</dbReference>
<reference evidence="6 7" key="1">
    <citation type="submission" date="2016-06" db="EMBL/GenBank/DDBJ databases">
        <authorList>
            <person name="Kjaerup R.B."/>
            <person name="Dalgaard T.S."/>
            <person name="Juul-Madsen H.R."/>
        </authorList>
    </citation>
    <scope>NUCLEOTIDE SEQUENCE [LARGE SCALE GENOMIC DNA]</scope>
    <source>
        <strain evidence="6 7">DSM 43821</strain>
    </source>
</reference>
<dbReference type="PANTHER" id="PTHR42953">
    <property type="entry name" value="HIGH-AFFINITY ZINC UPTAKE SYSTEM PROTEIN ZNUA-RELATED"/>
    <property type="match status" value="1"/>
</dbReference>
<evidence type="ECO:0000256" key="2">
    <source>
        <dbReference type="ARBA" id="ARBA00022448"/>
    </source>
</evidence>
<evidence type="ECO:0000256" key="1">
    <source>
        <dbReference type="ARBA" id="ARBA00011028"/>
    </source>
</evidence>
<dbReference type="EMBL" id="LT607410">
    <property type="protein sequence ID" value="SCE97411.1"/>
    <property type="molecule type" value="Genomic_DNA"/>
</dbReference>
<comment type="similarity">
    <text evidence="1 4">Belongs to the bacterial solute-binding protein 9 family.</text>
</comment>
<dbReference type="GO" id="GO:0030001">
    <property type="term" value="P:metal ion transport"/>
    <property type="evidence" value="ECO:0007669"/>
    <property type="project" value="InterPro"/>
</dbReference>
<dbReference type="PANTHER" id="PTHR42953:SF3">
    <property type="entry name" value="HIGH-AFFINITY ZINC UPTAKE SYSTEM PROTEIN ZNUA"/>
    <property type="match status" value="1"/>
</dbReference>
<dbReference type="GO" id="GO:0007155">
    <property type="term" value="P:cell adhesion"/>
    <property type="evidence" value="ECO:0007669"/>
    <property type="project" value="InterPro"/>
</dbReference>
<evidence type="ECO:0000256" key="5">
    <source>
        <dbReference type="SAM" id="SignalP"/>
    </source>
</evidence>
<dbReference type="InterPro" id="IPR050492">
    <property type="entry name" value="Bact_metal-bind_prot9"/>
</dbReference>
<sequence>MNIRSAPRALAAATALLALGGVASCSPDGAGADPQRVDVVAAFYPLQFLAERIGGDAVAVSNLAKPGAEPHDLELNPRQVGQVSEAELVVYLKGFQPNVDEAVDQNAADRAFDVATVQPLLTAAAGGHEHEGEAGHAEEPGGNLDPHLWLDPTRLATVGDQLAERLGRADPERAADYTARARTLRGELEKLDAEFAAGLKSCQRREIVVSHTAFGYLTERYQLEQVGITGLTPDTEPSPQRLAEVAAEAREHRATTIFFETLVSPKVAETIAAEVGAKTAVLDPIEGLSTDSGGDYLSVMRTNLQTLRTALSCS</sequence>
<dbReference type="InterPro" id="IPR006129">
    <property type="entry name" value="AdhesinB"/>
</dbReference>
<evidence type="ECO:0000256" key="3">
    <source>
        <dbReference type="ARBA" id="ARBA00022729"/>
    </source>
</evidence>
<evidence type="ECO:0000256" key="4">
    <source>
        <dbReference type="RuleBase" id="RU003512"/>
    </source>
</evidence>
<evidence type="ECO:0000313" key="6">
    <source>
        <dbReference type="EMBL" id="SCE97411.1"/>
    </source>
</evidence>
<dbReference type="Gene3D" id="3.40.50.1980">
    <property type="entry name" value="Nitrogenase molybdenum iron protein domain"/>
    <property type="match status" value="2"/>
</dbReference>
<dbReference type="RefSeq" id="WP_088960814.1">
    <property type="nucleotide sequence ID" value="NZ_LT607410.1"/>
</dbReference>
<dbReference type="SUPFAM" id="SSF53807">
    <property type="entry name" value="Helical backbone' metal receptor"/>
    <property type="match status" value="1"/>
</dbReference>
<organism evidence="6 7">
    <name type="scientific">Micromonospora purpureochromogenes</name>
    <dbReference type="NCBI Taxonomy" id="47872"/>
    <lineage>
        <taxon>Bacteria</taxon>
        <taxon>Bacillati</taxon>
        <taxon>Actinomycetota</taxon>
        <taxon>Actinomycetes</taxon>
        <taxon>Micromonosporales</taxon>
        <taxon>Micromonosporaceae</taxon>
        <taxon>Micromonospora</taxon>
    </lineage>
</organism>
<evidence type="ECO:0000313" key="7">
    <source>
        <dbReference type="Proteomes" id="UP000198228"/>
    </source>
</evidence>
<dbReference type="InterPro" id="IPR006127">
    <property type="entry name" value="ZnuA-like"/>
</dbReference>
<dbReference type="AlphaFoldDB" id="A0A1C4WND4"/>
<gene>
    <name evidence="6" type="ORF">GA0074696_1986</name>
</gene>
<proteinExistence type="inferred from homology"/>
<accession>A0A1C4WND4</accession>
<dbReference type="PROSITE" id="PS51257">
    <property type="entry name" value="PROKAR_LIPOPROTEIN"/>
    <property type="match status" value="1"/>
</dbReference>
<name>A0A1C4WND4_9ACTN</name>